<evidence type="ECO:0000313" key="1">
    <source>
        <dbReference type="EMBL" id="ROO31979.1"/>
    </source>
</evidence>
<keyword evidence="2" id="KW-1185">Reference proteome</keyword>
<accession>A0A423Q1I8</accession>
<proteinExistence type="predicted"/>
<dbReference type="AlphaFoldDB" id="A0A423Q1I8"/>
<dbReference type="InParanoid" id="A0A423Q1I8"/>
<reference evidence="1 2" key="1">
    <citation type="submission" date="2013-10" db="EMBL/GenBank/DDBJ databases">
        <title>Salinisphaera japonica YTM-1 Genome Sequencing.</title>
        <authorList>
            <person name="Lai Q."/>
            <person name="Li C."/>
            <person name="Shao Z."/>
        </authorList>
    </citation>
    <scope>NUCLEOTIDE SEQUENCE [LARGE SCALE GENOMIC DNA]</scope>
    <source>
        <strain evidence="1 2">YTM-1</strain>
    </source>
</reference>
<dbReference type="EMBL" id="AYKG01000003">
    <property type="protein sequence ID" value="ROO31979.1"/>
    <property type="molecule type" value="Genomic_DNA"/>
</dbReference>
<comment type="caution">
    <text evidence="1">The sequence shown here is derived from an EMBL/GenBank/DDBJ whole genome shotgun (WGS) entry which is preliminary data.</text>
</comment>
<protein>
    <submittedName>
        <fullName evidence="1">Uncharacterized protein</fullName>
    </submittedName>
</protein>
<dbReference type="OrthoDB" id="7061733at2"/>
<gene>
    <name evidence="1" type="ORF">SAJA_02070</name>
</gene>
<dbReference type="RefSeq" id="WP_123656993.1">
    <property type="nucleotide sequence ID" value="NZ_AYKG01000003.1"/>
</dbReference>
<organism evidence="1 2">
    <name type="scientific">Salinisphaera japonica YTM-1</name>
    <dbReference type="NCBI Taxonomy" id="1209778"/>
    <lineage>
        <taxon>Bacteria</taxon>
        <taxon>Pseudomonadati</taxon>
        <taxon>Pseudomonadota</taxon>
        <taxon>Gammaproteobacteria</taxon>
        <taxon>Salinisphaerales</taxon>
        <taxon>Salinisphaeraceae</taxon>
        <taxon>Salinisphaera</taxon>
    </lineage>
</organism>
<dbReference type="Proteomes" id="UP000285310">
    <property type="component" value="Unassembled WGS sequence"/>
</dbReference>
<name>A0A423Q1I8_9GAMM</name>
<evidence type="ECO:0000313" key="2">
    <source>
        <dbReference type="Proteomes" id="UP000285310"/>
    </source>
</evidence>
<sequence length="166" mass="18343">MASPVNQFRDLIEALEVGPEVPGDVAAWLHDGCVRFATGETRSLDAALGLRGQGINRPASQYALETRDAELIAALNLIDGKSDRARCKELRRQIAAFDSRTWPRVRAYHRPPDRLTPIQAHLFHAFKTGQHMPEAGRLAEIARRNPLFSSCKKDGIMEGSQEPSGS</sequence>